<reference evidence="3" key="2">
    <citation type="submission" date="2021-11" db="EMBL/GenBank/DDBJ databases">
        <authorList>
            <consortium name="Genoscope - CEA"/>
            <person name="William W."/>
        </authorList>
    </citation>
    <scope>NUCLEOTIDE SEQUENCE</scope>
</reference>
<dbReference type="Gene3D" id="3.40.630.30">
    <property type="match status" value="1"/>
</dbReference>
<dbReference type="EMBL" id="HBIW01023021">
    <property type="protein sequence ID" value="CAE0704415.1"/>
    <property type="molecule type" value="Transcribed_RNA"/>
</dbReference>
<accession>A0A7S4ED05</accession>
<evidence type="ECO:0008006" key="5">
    <source>
        <dbReference type="Google" id="ProtNLM"/>
    </source>
</evidence>
<keyword evidence="1" id="KW-0732">Signal</keyword>
<dbReference type="EMBL" id="CAKKNE010000006">
    <property type="protein sequence ID" value="CAH0378963.1"/>
    <property type="molecule type" value="Genomic_DNA"/>
</dbReference>
<organism evidence="2">
    <name type="scientific">Pelagomonas calceolata</name>
    <dbReference type="NCBI Taxonomy" id="35677"/>
    <lineage>
        <taxon>Eukaryota</taxon>
        <taxon>Sar</taxon>
        <taxon>Stramenopiles</taxon>
        <taxon>Ochrophyta</taxon>
        <taxon>Pelagophyceae</taxon>
        <taxon>Pelagomonadales</taxon>
        <taxon>Pelagomonadaceae</taxon>
        <taxon>Pelagomonas</taxon>
    </lineage>
</organism>
<dbReference type="SUPFAM" id="SSF55729">
    <property type="entry name" value="Acyl-CoA N-acyltransferases (Nat)"/>
    <property type="match status" value="1"/>
</dbReference>
<proteinExistence type="predicted"/>
<evidence type="ECO:0000256" key="1">
    <source>
        <dbReference type="SAM" id="SignalP"/>
    </source>
</evidence>
<evidence type="ECO:0000313" key="2">
    <source>
        <dbReference type="EMBL" id="CAE0704415.1"/>
    </source>
</evidence>
<dbReference type="Proteomes" id="UP000789595">
    <property type="component" value="Unassembled WGS sequence"/>
</dbReference>
<name>A0A7S4ED05_9STRA</name>
<keyword evidence="4" id="KW-1185">Reference proteome</keyword>
<gene>
    <name evidence="2" type="ORF">PCAL00307_LOCUS19863</name>
    <name evidence="3" type="ORF">PECAL_6P05640</name>
</gene>
<dbReference type="InterPro" id="IPR016181">
    <property type="entry name" value="Acyl_CoA_acyltransferase"/>
</dbReference>
<evidence type="ECO:0000313" key="3">
    <source>
        <dbReference type="EMBL" id="CAH0378963.1"/>
    </source>
</evidence>
<evidence type="ECO:0000313" key="4">
    <source>
        <dbReference type="Proteomes" id="UP000789595"/>
    </source>
</evidence>
<feature type="signal peptide" evidence="1">
    <location>
        <begin position="1"/>
        <end position="21"/>
    </location>
</feature>
<feature type="chain" id="PRO_5036212427" description="N-acetyltransferase domain-containing protein" evidence="1">
    <location>
        <begin position="22"/>
        <end position="264"/>
    </location>
</feature>
<dbReference type="AlphaFoldDB" id="A0A7S4ED05"/>
<sequence>MRRARLLWLLTALPTALPAAALTPGTTAWLLTALPTALPAAALTPGTTATPPPKATNWWDAFFTPQPQPLLVREKDGMRLRRGTREDAPRIRQLWAANVAPNSLGEAWSPGGIETAFVYRKTRDGRAAATSVVAYDEDRRLAGFAAATAADEPFNNLGPLVEWKTFFDLEDGRNRCLLGPICVEASVRGSGLFRDLYDALLVRSGDLDDVAEGVVLIHAENHASLTAHRRLDGCTTLGEFASADGRPFVVLALDLAAARAGLST</sequence>
<reference evidence="2" key="1">
    <citation type="submission" date="2021-01" db="EMBL/GenBank/DDBJ databases">
        <authorList>
            <person name="Corre E."/>
            <person name="Pelletier E."/>
            <person name="Niang G."/>
            <person name="Scheremetjew M."/>
            <person name="Finn R."/>
            <person name="Kale V."/>
            <person name="Holt S."/>
            <person name="Cochrane G."/>
            <person name="Meng A."/>
            <person name="Brown T."/>
            <person name="Cohen L."/>
        </authorList>
    </citation>
    <scope>NUCLEOTIDE SEQUENCE</scope>
    <source>
        <strain evidence="2">CCMP1756</strain>
    </source>
</reference>
<protein>
    <recommendedName>
        <fullName evidence="5">N-acetyltransferase domain-containing protein</fullName>
    </recommendedName>
</protein>